<gene>
    <name evidence="1" type="ORF">BDR25DRAFT_307282</name>
</gene>
<organism evidence="1 2">
    <name type="scientific">Lindgomyces ingoldianus</name>
    <dbReference type="NCBI Taxonomy" id="673940"/>
    <lineage>
        <taxon>Eukaryota</taxon>
        <taxon>Fungi</taxon>
        <taxon>Dikarya</taxon>
        <taxon>Ascomycota</taxon>
        <taxon>Pezizomycotina</taxon>
        <taxon>Dothideomycetes</taxon>
        <taxon>Pleosporomycetidae</taxon>
        <taxon>Pleosporales</taxon>
        <taxon>Lindgomycetaceae</taxon>
        <taxon>Lindgomyces</taxon>
    </lineage>
</organism>
<reference evidence="1" key="1">
    <citation type="journal article" date="2020" name="Stud. Mycol.">
        <title>101 Dothideomycetes genomes: a test case for predicting lifestyles and emergence of pathogens.</title>
        <authorList>
            <person name="Haridas S."/>
            <person name="Albert R."/>
            <person name="Binder M."/>
            <person name="Bloem J."/>
            <person name="Labutti K."/>
            <person name="Salamov A."/>
            <person name="Andreopoulos B."/>
            <person name="Baker S."/>
            <person name="Barry K."/>
            <person name="Bills G."/>
            <person name="Bluhm B."/>
            <person name="Cannon C."/>
            <person name="Castanera R."/>
            <person name="Culley D."/>
            <person name="Daum C."/>
            <person name="Ezra D."/>
            <person name="Gonzalez J."/>
            <person name="Henrissat B."/>
            <person name="Kuo A."/>
            <person name="Liang C."/>
            <person name="Lipzen A."/>
            <person name="Lutzoni F."/>
            <person name="Magnuson J."/>
            <person name="Mondo S."/>
            <person name="Nolan M."/>
            <person name="Ohm R."/>
            <person name="Pangilinan J."/>
            <person name="Park H.-J."/>
            <person name="Ramirez L."/>
            <person name="Alfaro M."/>
            <person name="Sun H."/>
            <person name="Tritt A."/>
            <person name="Yoshinaga Y."/>
            <person name="Zwiers L.-H."/>
            <person name="Turgeon B."/>
            <person name="Goodwin S."/>
            <person name="Spatafora J."/>
            <person name="Crous P."/>
            <person name="Grigoriev I."/>
        </authorList>
    </citation>
    <scope>NUCLEOTIDE SEQUENCE</scope>
    <source>
        <strain evidence="1">ATCC 200398</strain>
    </source>
</reference>
<comment type="caution">
    <text evidence="1">The sequence shown here is derived from an EMBL/GenBank/DDBJ whole genome shotgun (WGS) entry which is preliminary data.</text>
</comment>
<protein>
    <submittedName>
        <fullName evidence="1">Zf-DHHC-domain-containing protein</fullName>
    </submittedName>
</protein>
<dbReference type="Proteomes" id="UP000799755">
    <property type="component" value="Unassembled WGS sequence"/>
</dbReference>
<keyword evidence="2" id="KW-1185">Reference proteome</keyword>
<name>A0ACB6QBN2_9PLEO</name>
<sequence>MSSSSPPKSDKMSSLSERGQSKFEATANRIMAVLMPLVQAGAAGYATYVVVVLICIKYLLSPSSDLQDADIEPRRRTAIALLVIYFILMAVMAITFLRLIQVIWSNPGYVPFADPDPEKGTVSTKDFDRLDAYISDYEGNPLWCRTCNNWKPDRTHHSSALGRCVRRMDHFCPYAGGIISETSHKFFTQFLLYGALYTGYVMILMAVFLAERNHKLHSTPATWIVALALAALFFLFSFGMFLTTVYNLAKNFTTIEAANRPYQTYNIALLGEIRRVSDRPSASNSAILSTNQRSQTRCYIVLQTRPGENPWDLGVLDNIKSIMGTSVIDWFIPLKMSPCTSHTGDVGHFEWGWVVQRLMDEYEAGSSFGGSRRSRRSRGSRSEPSRVTRSTPSRA</sequence>
<evidence type="ECO:0000313" key="1">
    <source>
        <dbReference type="EMBL" id="KAF2464265.1"/>
    </source>
</evidence>
<dbReference type="EMBL" id="MU003538">
    <property type="protein sequence ID" value="KAF2464265.1"/>
    <property type="molecule type" value="Genomic_DNA"/>
</dbReference>
<proteinExistence type="predicted"/>
<accession>A0ACB6QBN2</accession>
<evidence type="ECO:0000313" key="2">
    <source>
        <dbReference type="Proteomes" id="UP000799755"/>
    </source>
</evidence>